<keyword evidence="9" id="KW-1185">Reference proteome</keyword>
<organism evidence="8 9">
    <name type="scientific">Crassaminicella thermophila</name>
    <dbReference type="NCBI Taxonomy" id="2599308"/>
    <lineage>
        <taxon>Bacteria</taxon>
        <taxon>Bacillati</taxon>
        <taxon>Bacillota</taxon>
        <taxon>Clostridia</taxon>
        <taxon>Eubacteriales</taxon>
        <taxon>Clostridiaceae</taxon>
        <taxon>Crassaminicella</taxon>
    </lineage>
</organism>
<dbReference type="InterPro" id="IPR020846">
    <property type="entry name" value="MFS_dom"/>
</dbReference>
<dbReference type="GO" id="GO:0005886">
    <property type="term" value="C:plasma membrane"/>
    <property type="evidence" value="ECO:0007669"/>
    <property type="project" value="UniProtKB-SubCell"/>
</dbReference>
<evidence type="ECO:0000256" key="1">
    <source>
        <dbReference type="ARBA" id="ARBA00004651"/>
    </source>
</evidence>
<gene>
    <name evidence="8" type="ORF">FQB35_11945</name>
</gene>
<evidence type="ECO:0000313" key="8">
    <source>
        <dbReference type="EMBL" id="QEK12975.1"/>
    </source>
</evidence>
<feature type="transmembrane region" description="Helical" evidence="6">
    <location>
        <begin position="269"/>
        <end position="291"/>
    </location>
</feature>
<feature type="transmembrane region" description="Helical" evidence="6">
    <location>
        <begin position="364"/>
        <end position="386"/>
    </location>
</feature>
<dbReference type="InterPro" id="IPR036259">
    <property type="entry name" value="MFS_trans_sf"/>
</dbReference>
<dbReference type="CDD" id="cd06174">
    <property type="entry name" value="MFS"/>
    <property type="match status" value="1"/>
</dbReference>
<dbReference type="Gene3D" id="1.20.1250.20">
    <property type="entry name" value="MFS general substrate transporter like domains"/>
    <property type="match status" value="2"/>
</dbReference>
<feature type="transmembrane region" description="Helical" evidence="6">
    <location>
        <begin position="78"/>
        <end position="95"/>
    </location>
</feature>
<evidence type="ECO:0000256" key="5">
    <source>
        <dbReference type="ARBA" id="ARBA00023136"/>
    </source>
</evidence>
<evidence type="ECO:0000256" key="3">
    <source>
        <dbReference type="ARBA" id="ARBA00022692"/>
    </source>
</evidence>
<name>A0A5C0SEC8_CRATE</name>
<feature type="transmembrane region" description="Helical" evidence="6">
    <location>
        <begin position="145"/>
        <end position="164"/>
    </location>
</feature>
<feature type="transmembrane region" description="Helical" evidence="6">
    <location>
        <begin position="33"/>
        <end position="57"/>
    </location>
</feature>
<evidence type="ECO:0000259" key="7">
    <source>
        <dbReference type="PROSITE" id="PS50850"/>
    </source>
</evidence>
<feature type="transmembrane region" description="Helical" evidence="6">
    <location>
        <begin position="327"/>
        <end position="343"/>
    </location>
</feature>
<feature type="transmembrane region" description="Helical" evidence="6">
    <location>
        <begin position="170"/>
        <end position="189"/>
    </location>
</feature>
<dbReference type="AlphaFoldDB" id="A0A5C0SEC8"/>
<feature type="transmembrane region" description="Helical" evidence="6">
    <location>
        <begin position="303"/>
        <end position="321"/>
    </location>
</feature>
<dbReference type="KEGG" id="crs:FQB35_11945"/>
<dbReference type="RefSeq" id="WP_148810111.1">
    <property type="nucleotide sequence ID" value="NZ_CP042243.1"/>
</dbReference>
<comment type="subcellular location">
    <subcellularLocation>
        <location evidence="1">Cell membrane</location>
        <topology evidence="1">Multi-pass membrane protein</topology>
    </subcellularLocation>
</comment>
<dbReference type="SUPFAM" id="SSF103473">
    <property type="entry name" value="MFS general substrate transporter"/>
    <property type="match status" value="1"/>
</dbReference>
<keyword evidence="2" id="KW-0813">Transport</keyword>
<sequence>MSQVYKNIKNDHQIWKFCFYGLLKNLKFFEPYLLIYLLGMGFNLFKIGILFSIREVITYIFEVPSGIFADHYGKKKELMICFTFYIISFVFFFIGKSFYNFVIGMIFFGLGEAFRSGTHKAMIYTYLEQKGWFEHKAFVYGRTRSFSLIGSAISAFLSILFILNLPSARWIFLICIIPYIIDFILIWSYPDSLDERRYNVLNLKKFFIESFIQLKNIIFNTSLNKILISSSLYDGIFKTIKDYIQLILKLTIITSAASSLKVLEGENMVKIYLGITYGIFYICSSMASKNVYKLNKITTSNKLLVVSFDVMAILLLFLSIAIKNNNIMIIIGIFFVLYILKDARRPIFVDVCGDYMEKNQRATVLSVDSQLRSLFTVIFAPIFGFVADHYSIGTLFLLIGILILIVNRFLYVPKQSLQIR</sequence>
<keyword evidence="3 6" id="KW-0812">Transmembrane</keyword>
<dbReference type="OrthoDB" id="9816124at2"/>
<dbReference type="InterPro" id="IPR053160">
    <property type="entry name" value="MFS_DHA3_Transporter"/>
</dbReference>
<accession>A0A5C0SEC8</accession>
<keyword evidence="4 6" id="KW-1133">Transmembrane helix</keyword>
<keyword evidence="5 6" id="KW-0472">Membrane</keyword>
<feature type="domain" description="Major facilitator superfamily (MFS) profile" evidence="7">
    <location>
        <begin position="1"/>
        <end position="418"/>
    </location>
</feature>
<dbReference type="PANTHER" id="PTHR23530:SF1">
    <property type="entry name" value="PERMEASE, MAJOR FACILITATOR SUPERFAMILY-RELATED"/>
    <property type="match status" value="1"/>
</dbReference>
<dbReference type="PANTHER" id="PTHR23530">
    <property type="entry name" value="TRANSPORT PROTEIN-RELATED"/>
    <property type="match status" value="1"/>
</dbReference>
<evidence type="ECO:0000256" key="6">
    <source>
        <dbReference type="SAM" id="Phobius"/>
    </source>
</evidence>
<reference evidence="8 9" key="1">
    <citation type="submission" date="2019-07" db="EMBL/GenBank/DDBJ databases">
        <title>Complete genome of Crassaminicella thermophila SY095.</title>
        <authorList>
            <person name="Li X."/>
        </authorList>
    </citation>
    <scope>NUCLEOTIDE SEQUENCE [LARGE SCALE GENOMIC DNA]</scope>
    <source>
        <strain evidence="8 9">SY095</strain>
    </source>
</reference>
<evidence type="ECO:0000313" key="9">
    <source>
        <dbReference type="Proteomes" id="UP000324646"/>
    </source>
</evidence>
<dbReference type="Pfam" id="PF07690">
    <property type="entry name" value="MFS_1"/>
    <property type="match status" value="1"/>
</dbReference>
<dbReference type="PROSITE" id="PS50850">
    <property type="entry name" value="MFS"/>
    <property type="match status" value="1"/>
</dbReference>
<dbReference type="Proteomes" id="UP000324646">
    <property type="component" value="Chromosome"/>
</dbReference>
<dbReference type="EMBL" id="CP042243">
    <property type="protein sequence ID" value="QEK12975.1"/>
    <property type="molecule type" value="Genomic_DNA"/>
</dbReference>
<evidence type="ECO:0000256" key="4">
    <source>
        <dbReference type="ARBA" id="ARBA00022989"/>
    </source>
</evidence>
<proteinExistence type="predicted"/>
<dbReference type="GO" id="GO:0022857">
    <property type="term" value="F:transmembrane transporter activity"/>
    <property type="evidence" value="ECO:0007669"/>
    <property type="project" value="InterPro"/>
</dbReference>
<protein>
    <submittedName>
        <fullName evidence="8">MFS transporter</fullName>
    </submittedName>
</protein>
<dbReference type="InterPro" id="IPR011701">
    <property type="entry name" value="MFS"/>
</dbReference>
<feature type="transmembrane region" description="Helical" evidence="6">
    <location>
        <begin position="392"/>
        <end position="411"/>
    </location>
</feature>
<evidence type="ECO:0000256" key="2">
    <source>
        <dbReference type="ARBA" id="ARBA00022448"/>
    </source>
</evidence>